<feature type="transmembrane region" description="Helical" evidence="6">
    <location>
        <begin position="210"/>
        <end position="230"/>
    </location>
</feature>
<dbReference type="RefSeq" id="WP_144234813.1">
    <property type="nucleotide sequence ID" value="NZ_QMIF01000003.1"/>
</dbReference>
<dbReference type="AlphaFoldDB" id="A0A6P1ZIY5"/>
<evidence type="ECO:0000313" key="8">
    <source>
        <dbReference type="Proteomes" id="UP000434052"/>
    </source>
</evidence>
<evidence type="ECO:0008006" key="9">
    <source>
        <dbReference type="Google" id="ProtNLM"/>
    </source>
</evidence>
<comment type="subcellular location">
    <subcellularLocation>
        <location evidence="1">Cell membrane</location>
        <topology evidence="1">Multi-pass membrane protein</topology>
    </subcellularLocation>
</comment>
<evidence type="ECO:0000313" key="7">
    <source>
        <dbReference type="EMBL" id="TVM35253.1"/>
    </source>
</evidence>
<feature type="transmembrane region" description="Helical" evidence="6">
    <location>
        <begin position="155"/>
        <end position="173"/>
    </location>
</feature>
<proteinExistence type="predicted"/>
<keyword evidence="2" id="KW-1003">Cell membrane</keyword>
<feature type="transmembrane region" description="Helical" evidence="6">
    <location>
        <begin position="42"/>
        <end position="68"/>
    </location>
</feature>
<keyword evidence="3 6" id="KW-0812">Transmembrane</keyword>
<feature type="transmembrane region" description="Helical" evidence="6">
    <location>
        <begin position="123"/>
        <end position="143"/>
    </location>
</feature>
<evidence type="ECO:0000256" key="4">
    <source>
        <dbReference type="ARBA" id="ARBA00022989"/>
    </source>
</evidence>
<reference evidence="7 8" key="1">
    <citation type="submission" date="2018-06" db="EMBL/GenBank/DDBJ databases">
        <title>Complete genome of Desulfovibrio marinus P48SEP.</title>
        <authorList>
            <person name="Crispim J.S."/>
            <person name="Vidigal P.M.P."/>
            <person name="Silva L.C.F."/>
            <person name="Araujo L.C."/>
            <person name="Laguardia C.N."/>
            <person name="Dias R.S."/>
            <person name="Sousa M.P."/>
            <person name="Paula S.O."/>
            <person name="Silva C."/>
        </authorList>
    </citation>
    <scope>NUCLEOTIDE SEQUENCE [LARGE SCALE GENOMIC DNA]</scope>
    <source>
        <strain evidence="7 8">P48SEP</strain>
    </source>
</reference>
<evidence type="ECO:0000256" key="6">
    <source>
        <dbReference type="SAM" id="Phobius"/>
    </source>
</evidence>
<gene>
    <name evidence="7" type="ORF">DQK91_07625</name>
</gene>
<keyword evidence="4 6" id="KW-1133">Transmembrane helix</keyword>
<evidence type="ECO:0000256" key="3">
    <source>
        <dbReference type="ARBA" id="ARBA00022692"/>
    </source>
</evidence>
<evidence type="ECO:0000256" key="1">
    <source>
        <dbReference type="ARBA" id="ARBA00004651"/>
    </source>
</evidence>
<sequence length="325" mass="35735">MKIDKSNLRSTGKIFLMLSLLIWAAIWAWLNKDRLALAFQFNFGSFLFLVLLAITSFICIGYTNQIFFTYLGTPLKFKQWAALSFASSLTNLIFPLRAGAYFRARYLKKKFTLPYSMFLSTQAVFITMNILVNCLIGIASYAWLHHIEYNAPRSLVIAFAAVFVFCLGLLLFVPPAQNKHNNTGKIYTFILQIHDGWHQLRSSRSLMLKIILLTLILSSISITRLYIAFISVGHPMIPAGCALAASLAGIGTILSLTPSGLGIKEAVIVFIGVSLKIPAEIVVLAAVMDRAVGILVLVTLGSAGGLYIMHESTTSMHSTDGNSPS</sequence>
<feature type="transmembrane region" description="Helical" evidence="6">
    <location>
        <begin position="266"/>
        <end position="285"/>
    </location>
</feature>
<name>A0A6P1ZIY5_9BACT</name>
<dbReference type="EMBL" id="QMIF01000003">
    <property type="protein sequence ID" value="TVM35253.1"/>
    <property type="molecule type" value="Genomic_DNA"/>
</dbReference>
<protein>
    <recommendedName>
        <fullName evidence="9">Lysylphosphatidylglycerol synthase TM region</fullName>
    </recommendedName>
</protein>
<evidence type="ECO:0000256" key="5">
    <source>
        <dbReference type="ARBA" id="ARBA00023136"/>
    </source>
</evidence>
<feature type="transmembrane region" description="Helical" evidence="6">
    <location>
        <begin position="12"/>
        <end position="30"/>
    </location>
</feature>
<dbReference type="PANTHER" id="PTHR39087">
    <property type="entry name" value="UPF0104 MEMBRANE PROTEIN MJ1595"/>
    <property type="match status" value="1"/>
</dbReference>
<evidence type="ECO:0000256" key="2">
    <source>
        <dbReference type="ARBA" id="ARBA00022475"/>
    </source>
</evidence>
<feature type="transmembrane region" description="Helical" evidence="6">
    <location>
        <begin position="80"/>
        <end position="102"/>
    </location>
</feature>
<dbReference type="GO" id="GO:0005886">
    <property type="term" value="C:plasma membrane"/>
    <property type="evidence" value="ECO:0007669"/>
    <property type="project" value="UniProtKB-SubCell"/>
</dbReference>
<dbReference type="Pfam" id="PF03706">
    <property type="entry name" value="LPG_synthase_TM"/>
    <property type="match status" value="1"/>
</dbReference>
<organism evidence="7 8">
    <name type="scientific">Oceanidesulfovibrio marinus</name>
    <dbReference type="NCBI Taxonomy" id="370038"/>
    <lineage>
        <taxon>Bacteria</taxon>
        <taxon>Pseudomonadati</taxon>
        <taxon>Thermodesulfobacteriota</taxon>
        <taxon>Desulfovibrionia</taxon>
        <taxon>Desulfovibrionales</taxon>
        <taxon>Desulfovibrionaceae</taxon>
        <taxon>Oceanidesulfovibrio</taxon>
    </lineage>
</organism>
<feature type="transmembrane region" description="Helical" evidence="6">
    <location>
        <begin position="236"/>
        <end position="254"/>
    </location>
</feature>
<dbReference type="InterPro" id="IPR022791">
    <property type="entry name" value="L-PG_synthase/AglD"/>
</dbReference>
<dbReference type="Proteomes" id="UP000434052">
    <property type="component" value="Unassembled WGS sequence"/>
</dbReference>
<dbReference type="PANTHER" id="PTHR39087:SF2">
    <property type="entry name" value="UPF0104 MEMBRANE PROTEIN MJ1595"/>
    <property type="match status" value="1"/>
</dbReference>
<keyword evidence="5 6" id="KW-0472">Membrane</keyword>
<accession>A0A6P1ZIY5</accession>
<feature type="transmembrane region" description="Helical" evidence="6">
    <location>
        <begin position="291"/>
        <end position="309"/>
    </location>
</feature>
<comment type="caution">
    <text evidence="7">The sequence shown here is derived from an EMBL/GenBank/DDBJ whole genome shotgun (WGS) entry which is preliminary data.</text>
</comment>